<dbReference type="InterPro" id="IPR007484">
    <property type="entry name" value="Peptidase_M28"/>
</dbReference>
<dbReference type="Gene3D" id="3.40.630.10">
    <property type="entry name" value="Zn peptidases"/>
    <property type="match status" value="1"/>
</dbReference>
<dbReference type="PROSITE" id="PS00018">
    <property type="entry name" value="EF_HAND_1"/>
    <property type="match status" value="1"/>
</dbReference>
<protein>
    <recommendedName>
        <fullName evidence="4">Peptidase M28 domain-containing protein</fullName>
    </recommendedName>
</protein>
<dbReference type="GO" id="GO:0008235">
    <property type="term" value="F:metalloexopeptidase activity"/>
    <property type="evidence" value="ECO:0007669"/>
    <property type="project" value="InterPro"/>
</dbReference>
<dbReference type="PANTHER" id="PTHR12147">
    <property type="entry name" value="METALLOPEPTIDASE M28 FAMILY MEMBER"/>
    <property type="match status" value="1"/>
</dbReference>
<dbReference type="OrthoDB" id="2214at2759"/>
<comment type="caution">
    <text evidence="5">The sequence shown here is derived from an EMBL/GenBank/DDBJ whole genome shotgun (WGS) entry which is preliminary data.</text>
</comment>
<name>A0A443S628_9ACAR</name>
<dbReference type="Pfam" id="PF04389">
    <property type="entry name" value="Peptidase_M28"/>
    <property type="match status" value="1"/>
</dbReference>
<evidence type="ECO:0000256" key="2">
    <source>
        <dbReference type="ARBA" id="ARBA00005634"/>
    </source>
</evidence>
<reference evidence="5 6" key="1">
    <citation type="journal article" date="2018" name="Gigascience">
        <title>Genomes of trombidid mites reveal novel predicted allergens and laterally-transferred genes associated with secondary metabolism.</title>
        <authorList>
            <person name="Dong X."/>
            <person name="Chaisiri K."/>
            <person name="Xia D."/>
            <person name="Armstrong S.D."/>
            <person name="Fang Y."/>
            <person name="Donnelly M.J."/>
            <person name="Kadowaki T."/>
            <person name="McGarry J.W."/>
            <person name="Darby A.C."/>
            <person name="Makepeace B.L."/>
        </authorList>
    </citation>
    <scope>NUCLEOTIDE SEQUENCE [LARGE SCALE GENOMIC DNA]</scope>
    <source>
        <strain evidence="5">UoL-UT</strain>
    </source>
</reference>
<evidence type="ECO:0000256" key="3">
    <source>
        <dbReference type="SAM" id="Phobius"/>
    </source>
</evidence>
<dbReference type="STRING" id="299467.A0A443S628"/>
<evidence type="ECO:0000256" key="1">
    <source>
        <dbReference type="ARBA" id="ARBA00001947"/>
    </source>
</evidence>
<accession>A0A443S628</accession>
<dbReference type="GO" id="GO:0006508">
    <property type="term" value="P:proteolysis"/>
    <property type="evidence" value="ECO:0007669"/>
    <property type="project" value="InterPro"/>
</dbReference>
<evidence type="ECO:0000259" key="4">
    <source>
        <dbReference type="Pfam" id="PF04389"/>
    </source>
</evidence>
<proteinExistence type="inferred from homology"/>
<dbReference type="PANTHER" id="PTHR12147:SF26">
    <property type="entry name" value="PEPTIDASE M28 DOMAIN-CONTAINING PROTEIN"/>
    <property type="match status" value="1"/>
</dbReference>
<dbReference type="InterPro" id="IPR045175">
    <property type="entry name" value="M28_fam"/>
</dbReference>
<comment type="similarity">
    <text evidence="2">Belongs to the peptidase M28 family. M28B subfamily.</text>
</comment>
<organism evidence="5 6">
    <name type="scientific">Leptotrombidium deliense</name>
    <dbReference type="NCBI Taxonomy" id="299467"/>
    <lineage>
        <taxon>Eukaryota</taxon>
        <taxon>Metazoa</taxon>
        <taxon>Ecdysozoa</taxon>
        <taxon>Arthropoda</taxon>
        <taxon>Chelicerata</taxon>
        <taxon>Arachnida</taxon>
        <taxon>Acari</taxon>
        <taxon>Acariformes</taxon>
        <taxon>Trombidiformes</taxon>
        <taxon>Prostigmata</taxon>
        <taxon>Anystina</taxon>
        <taxon>Parasitengona</taxon>
        <taxon>Trombiculoidea</taxon>
        <taxon>Trombiculidae</taxon>
        <taxon>Leptotrombidium</taxon>
    </lineage>
</organism>
<evidence type="ECO:0000313" key="5">
    <source>
        <dbReference type="EMBL" id="RWS22951.1"/>
    </source>
</evidence>
<dbReference type="VEuPathDB" id="VectorBase:LDEU009089"/>
<feature type="domain" description="Peptidase M28" evidence="4">
    <location>
        <begin position="83"/>
        <end position="206"/>
    </location>
</feature>
<evidence type="ECO:0000313" key="6">
    <source>
        <dbReference type="Proteomes" id="UP000288716"/>
    </source>
</evidence>
<keyword evidence="3" id="KW-0472">Membrane</keyword>
<sequence length="399" mass="45254">MMNSEMSPLNNYAASRRVPEETVVWINTHFNALDEKPRHAESPLLKTALKYLEQFFVDLVGNENVFLQEFCFTFNFQDLKGANIVARIGGEHAQAVVIGAHYDTLPQCTGIDDNTSGVIAVLELCRLLSTKKQLFANVTIYCVLFDFEENGLIGSQAFVNDYLVHKALNGVEVLAAITFDMILNYDPLNGSQEYYEIIEKTNENLVELIKQDGSKGDFIALFSREDYDVELANYLKESFSTLRPNIALKLYDFSAKLELKDMDEIDDTLGIFIASDHASFWYPKVVKEKRFTFQAVLVTDTGPMRGLQRSCYHQLCDDKRQLTEQNFQFLMAAIETADLAIGKLIENAKREETTETPETTKMKSSTETTVFPHSLASKVHIDIAVITFYFLIALILLFN</sequence>
<keyword evidence="6" id="KW-1185">Reference proteome</keyword>
<comment type="cofactor">
    <cofactor evidence="1">
        <name>Zn(2+)</name>
        <dbReference type="ChEBI" id="CHEBI:29105"/>
    </cofactor>
</comment>
<dbReference type="InterPro" id="IPR018247">
    <property type="entry name" value="EF_Hand_1_Ca_BS"/>
</dbReference>
<dbReference type="AlphaFoldDB" id="A0A443S628"/>
<keyword evidence="3" id="KW-1133">Transmembrane helix</keyword>
<dbReference type="EMBL" id="NCKV01007490">
    <property type="protein sequence ID" value="RWS22951.1"/>
    <property type="molecule type" value="Genomic_DNA"/>
</dbReference>
<dbReference type="SUPFAM" id="SSF53187">
    <property type="entry name" value="Zn-dependent exopeptidases"/>
    <property type="match status" value="1"/>
</dbReference>
<gene>
    <name evidence="5" type="ORF">B4U80_13461</name>
</gene>
<keyword evidence="3" id="KW-0812">Transmembrane</keyword>
<feature type="transmembrane region" description="Helical" evidence="3">
    <location>
        <begin position="379"/>
        <end position="398"/>
    </location>
</feature>
<dbReference type="Proteomes" id="UP000288716">
    <property type="component" value="Unassembled WGS sequence"/>
</dbReference>